<dbReference type="AlphaFoldDB" id="F8C805"/>
<dbReference type="EMBL" id="CP002830">
    <property type="protein sequence ID" value="AEI66957.1"/>
    <property type="molecule type" value="Genomic_DNA"/>
</dbReference>
<evidence type="ECO:0000313" key="1">
    <source>
        <dbReference type="EMBL" id="AEI66957.1"/>
    </source>
</evidence>
<organism evidence="1 2">
    <name type="scientific">Myxococcus fulvus (strain ATCC BAA-855 / HW-1)</name>
    <dbReference type="NCBI Taxonomy" id="483219"/>
    <lineage>
        <taxon>Bacteria</taxon>
        <taxon>Pseudomonadati</taxon>
        <taxon>Myxococcota</taxon>
        <taxon>Myxococcia</taxon>
        <taxon>Myxococcales</taxon>
        <taxon>Cystobacterineae</taxon>
        <taxon>Myxococcaceae</taxon>
        <taxon>Myxococcus</taxon>
    </lineage>
</organism>
<reference evidence="1 2" key="1">
    <citation type="journal article" date="2011" name="J. Bacteriol.">
        <title>Genome sequence of the halotolerant marine bacterium Myxococcus fulvus HW-1.</title>
        <authorList>
            <person name="Li Z.F."/>
            <person name="Li X."/>
            <person name="Liu H."/>
            <person name="Liu X."/>
            <person name="Han K."/>
            <person name="Wu Z.H."/>
            <person name="Hu W."/>
            <person name="Li F.F."/>
            <person name="Li Y.Z."/>
        </authorList>
    </citation>
    <scope>NUCLEOTIDE SEQUENCE [LARGE SCALE GENOMIC DNA]</scope>
    <source>
        <strain evidence="2">ATCC BAA-855 / HW-1</strain>
    </source>
</reference>
<dbReference type="HOGENOM" id="CLU_196758_0_0_7"/>
<gene>
    <name evidence="1" type="ordered locus">LILAB_25320</name>
</gene>
<name>F8C805_MYXFH</name>
<accession>F8C805</accession>
<dbReference type="STRING" id="483219.LILAB_25320"/>
<proteinExistence type="predicted"/>
<evidence type="ECO:0000313" key="2">
    <source>
        <dbReference type="Proteomes" id="UP000000488"/>
    </source>
</evidence>
<dbReference type="eggNOG" id="ENOG5033131">
    <property type="taxonomic scope" value="Bacteria"/>
</dbReference>
<dbReference type="KEGG" id="mfu:LILAB_25320"/>
<sequence>MSESASQSGAPVREHIMQFFAYGHLPPKLQLVSAPFGDLALKLHAEVPRNPERTVALRKLLEAKDAAVRAVLAT</sequence>
<protein>
    <submittedName>
        <fullName evidence="1">Uncharacterized protein</fullName>
    </submittedName>
</protein>
<dbReference type="Proteomes" id="UP000000488">
    <property type="component" value="Chromosome"/>
</dbReference>